<dbReference type="Gene3D" id="1.20.5.2950">
    <property type="match status" value="1"/>
</dbReference>
<name>J8ZQ32_EDHAE</name>
<gene>
    <name evidence="6" type="ORF">EDEG_03711</name>
</gene>
<evidence type="ECO:0000256" key="2">
    <source>
        <dbReference type="ARBA" id="ARBA00022448"/>
    </source>
</evidence>
<dbReference type="InParanoid" id="J8ZQ32"/>
<dbReference type="Proteomes" id="UP000003163">
    <property type="component" value="Unassembled WGS sequence"/>
</dbReference>
<evidence type="ECO:0008006" key="8">
    <source>
        <dbReference type="Google" id="ProtNLM"/>
    </source>
</evidence>
<dbReference type="AlphaFoldDB" id="J8ZQ32"/>
<evidence type="ECO:0000256" key="3">
    <source>
        <dbReference type="ARBA" id="ARBA00022781"/>
    </source>
</evidence>
<dbReference type="EMBL" id="AFBI03000113">
    <property type="protein sequence ID" value="EJW01803.1"/>
    <property type="molecule type" value="Genomic_DNA"/>
</dbReference>
<dbReference type="HOGENOM" id="CLU_177151_0_0_1"/>
<evidence type="ECO:0000256" key="4">
    <source>
        <dbReference type="ARBA" id="ARBA00023065"/>
    </source>
</evidence>
<keyword evidence="3" id="KW-0375">Hydrogen ion transport</keyword>
<reference evidence="7" key="2">
    <citation type="submission" date="2015-07" db="EMBL/GenBank/DDBJ databases">
        <title>Contrasting host-pathogen interactions and genome evolution in two generalist and specialist microsporidian pathogens of mosquitoes.</title>
        <authorList>
            <consortium name="The Broad Institute Genomics Platform"/>
            <consortium name="The Broad Institute Genome Sequencing Center for Infectious Disease"/>
            <person name="Cuomo C.A."/>
            <person name="Sanscrainte N.D."/>
            <person name="Goldberg J.M."/>
            <person name="Heiman D."/>
            <person name="Young S."/>
            <person name="Zeng Q."/>
            <person name="Becnel J.J."/>
            <person name="Birren B.W."/>
        </authorList>
    </citation>
    <scope>NUCLEOTIDE SEQUENCE [LARGE SCALE GENOMIC DNA]</scope>
    <source>
        <strain evidence="7">USNM 41457</strain>
    </source>
</reference>
<sequence length="102" mass="11966">MSQDSIKILIQCEKEAKKIVNQAIEERNCMKQKAKQDGYLVIEEMKKEKEKELKELEEKATIEVGIEAQEIKLFYDREIKELENVLNDKDGLLKEIVELIVN</sequence>
<reference evidence="6 7" key="1">
    <citation type="submission" date="2011-08" db="EMBL/GenBank/DDBJ databases">
        <authorList>
            <person name="Liu Z.J."/>
            <person name="Shi F.L."/>
            <person name="Lu J.Q."/>
            <person name="Li M."/>
            <person name="Wang Z.L."/>
        </authorList>
    </citation>
    <scope>NUCLEOTIDE SEQUENCE [LARGE SCALE GENOMIC DNA]</scope>
    <source>
        <strain evidence="6 7">USNM 41457</strain>
    </source>
</reference>
<keyword evidence="2" id="KW-0813">Transport</keyword>
<comment type="similarity">
    <text evidence="1">Belongs to the V-ATPase G subunit family.</text>
</comment>
<evidence type="ECO:0000256" key="1">
    <source>
        <dbReference type="ARBA" id="ARBA00010066"/>
    </source>
</evidence>
<evidence type="ECO:0000313" key="6">
    <source>
        <dbReference type="EMBL" id="EJW01803.1"/>
    </source>
</evidence>
<protein>
    <recommendedName>
        <fullName evidence="8">V-type proton ATPase subunit G</fullName>
    </recommendedName>
</protein>
<dbReference type="Pfam" id="PF03179">
    <property type="entry name" value="V-ATPase_G"/>
    <property type="match status" value="1"/>
</dbReference>
<feature type="coiled-coil region" evidence="5">
    <location>
        <begin position="39"/>
        <end position="95"/>
    </location>
</feature>
<comment type="caution">
    <text evidence="6">The sequence shown here is derived from an EMBL/GenBank/DDBJ whole genome shotgun (WGS) entry which is preliminary data.</text>
</comment>
<dbReference type="InterPro" id="IPR005124">
    <property type="entry name" value="V-ATPase_G"/>
</dbReference>
<keyword evidence="7" id="KW-1185">Reference proteome</keyword>
<keyword evidence="5" id="KW-0175">Coiled coil</keyword>
<evidence type="ECO:0000256" key="5">
    <source>
        <dbReference type="SAM" id="Coils"/>
    </source>
</evidence>
<dbReference type="VEuPathDB" id="MicrosporidiaDB:EDEG_03711"/>
<organism evidence="6 7">
    <name type="scientific">Edhazardia aedis (strain USNM 41457)</name>
    <name type="common">Microsporidian parasite</name>
    <dbReference type="NCBI Taxonomy" id="1003232"/>
    <lineage>
        <taxon>Eukaryota</taxon>
        <taxon>Fungi</taxon>
        <taxon>Fungi incertae sedis</taxon>
        <taxon>Microsporidia</taxon>
        <taxon>Edhazardia</taxon>
    </lineage>
</organism>
<dbReference type="OrthoDB" id="2193583at2759"/>
<dbReference type="OMA" id="IEERNCM"/>
<dbReference type="GO" id="GO:0016471">
    <property type="term" value="C:vacuolar proton-transporting V-type ATPase complex"/>
    <property type="evidence" value="ECO:0007669"/>
    <property type="project" value="InterPro"/>
</dbReference>
<evidence type="ECO:0000313" key="7">
    <source>
        <dbReference type="Proteomes" id="UP000003163"/>
    </source>
</evidence>
<dbReference type="GO" id="GO:0046961">
    <property type="term" value="F:proton-transporting ATPase activity, rotational mechanism"/>
    <property type="evidence" value="ECO:0007669"/>
    <property type="project" value="InterPro"/>
</dbReference>
<proteinExistence type="inferred from homology"/>
<accession>J8ZQ32</accession>
<keyword evidence="4" id="KW-0406">Ion transport</keyword>